<keyword evidence="1" id="KW-0812">Transmembrane</keyword>
<dbReference type="NCBIfam" id="NF038065">
    <property type="entry name" value="Pr6Pr"/>
    <property type="match status" value="1"/>
</dbReference>
<protein>
    <recommendedName>
        <fullName evidence="4">FAR-17a/AIG1-like protein</fullName>
    </recommendedName>
</protein>
<keyword evidence="1" id="KW-0472">Membrane</keyword>
<dbReference type="OrthoDB" id="9809977at2"/>
<gene>
    <name evidence="2" type="ORF">EHS11_01545</name>
</gene>
<dbReference type="InterPro" id="IPR049713">
    <property type="entry name" value="Pr6Pr-like"/>
</dbReference>
<evidence type="ECO:0000313" key="3">
    <source>
        <dbReference type="Proteomes" id="UP000298264"/>
    </source>
</evidence>
<dbReference type="AlphaFoldDB" id="A0A4R9LVH9"/>
<comment type="caution">
    <text evidence="2">The sequence shown here is derived from an EMBL/GenBank/DDBJ whole genome shotgun (WGS) entry which is preliminary data.</text>
</comment>
<evidence type="ECO:0000256" key="1">
    <source>
        <dbReference type="SAM" id="Phobius"/>
    </source>
</evidence>
<organism evidence="2 3">
    <name type="scientific">Leptospira ilyithenensis</name>
    <dbReference type="NCBI Taxonomy" id="2484901"/>
    <lineage>
        <taxon>Bacteria</taxon>
        <taxon>Pseudomonadati</taxon>
        <taxon>Spirochaetota</taxon>
        <taxon>Spirochaetia</taxon>
        <taxon>Leptospirales</taxon>
        <taxon>Leptospiraceae</taxon>
        <taxon>Leptospira</taxon>
    </lineage>
</organism>
<feature type="transmembrane region" description="Helical" evidence="1">
    <location>
        <begin position="182"/>
        <end position="207"/>
    </location>
</feature>
<feature type="transmembrane region" description="Helical" evidence="1">
    <location>
        <begin position="142"/>
        <end position="162"/>
    </location>
</feature>
<sequence>MPSHLLFQFISSAIGILTLAAQLFLSLATAHDNGTSYIAAIVRFFSYMTIWTNVLIALFFVLSLIRPKSKLNGIFQNPIVQTGLLVYILVVSIIYHLLLSRTWNPQGLQYIVDINLHSTVPLLYLIYWVFYLERGTQKFKNALVWLLYPILYATWTFFRGVLIQEYPYPFINIIQLGYETVFRNFLFLSGAYYILGIFIVAIDRLLFKLKTEHGR</sequence>
<feature type="transmembrane region" description="Helical" evidence="1">
    <location>
        <begin position="44"/>
        <end position="65"/>
    </location>
</feature>
<keyword evidence="1" id="KW-1133">Transmembrane helix</keyword>
<accession>A0A4R9LVH9</accession>
<reference evidence="2" key="1">
    <citation type="journal article" date="2019" name="PLoS Negl. Trop. Dis.">
        <title>Revisiting the worldwide diversity of Leptospira species in the environment.</title>
        <authorList>
            <person name="Vincent A.T."/>
            <person name="Schiettekatte O."/>
            <person name="Bourhy P."/>
            <person name="Veyrier F.J."/>
            <person name="Picardeau M."/>
        </authorList>
    </citation>
    <scope>NUCLEOTIDE SEQUENCE [LARGE SCALE GENOMIC DNA]</scope>
    <source>
        <strain evidence="2">201400974</strain>
    </source>
</reference>
<dbReference type="Proteomes" id="UP000298264">
    <property type="component" value="Unassembled WGS sequence"/>
</dbReference>
<feature type="transmembrane region" description="Helical" evidence="1">
    <location>
        <begin position="77"/>
        <end position="98"/>
    </location>
</feature>
<evidence type="ECO:0008006" key="4">
    <source>
        <dbReference type="Google" id="ProtNLM"/>
    </source>
</evidence>
<name>A0A4R9LVH9_9LEPT</name>
<evidence type="ECO:0000313" key="2">
    <source>
        <dbReference type="EMBL" id="TGN14698.1"/>
    </source>
</evidence>
<proteinExistence type="predicted"/>
<feature type="transmembrane region" description="Helical" evidence="1">
    <location>
        <begin position="110"/>
        <end position="130"/>
    </location>
</feature>
<keyword evidence="3" id="KW-1185">Reference proteome</keyword>
<dbReference type="RefSeq" id="WP_135762644.1">
    <property type="nucleotide sequence ID" value="NZ_RQHV01000002.1"/>
</dbReference>
<dbReference type="EMBL" id="RQHV01000002">
    <property type="protein sequence ID" value="TGN14698.1"/>
    <property type="molecule type" value="Genomic_DNA"/>
</dbReference>